<evidence type="ECO:0000256" key="2">
    <source>
        <dbReference type="ARBA" id="ARBA00022475"/>
    </source>
</evidence>
<dbReference type="Proteomes" id="UP000262583">
    <property type="component" value="Chromosome"/>
</dbReference>
<feature type="transmembrane region" description="Helical" evidence="8">
    <location>
        <begin position="339"/>
        <end position="360"/>
    </location>
</feature>
<organism evidence="10 11">
    <name type="scientific">Sumerlaea chitinivorans</name>
    <dbReference type="NCBI Taxonomy" id="2250252"/>
    <lineage>
        <taxon>Bacteria</taxon>
        <taxon>Candidatus Sumerlaeota</taxon>
        <taxon>Candidatus Sumerlaeia</taxon>
        <taxon>Candidatus Sumerlaeales</taxon>
        <taxon>Candidatus Sumerlaeaceae</taxon>
        <taxon>Candidatus Sumerlaea</taxon>
    </lineage>
</organism>
<feature type="transmembrane region" description="Helical" evidence="8">
    <location>
        <begin position="102"/>
        <end position="123"/>
    </location>
</feature>
<feature type="transmembrane region" description="Helical" evidence="8">
    <location>
        <begin position="277"/>
        <end position="300"/>
    </location>
</feature>
<dbReference type="PANTHER" id="PTHR33908:SF11">
    <property type="entry name" value="MEMBRANE PROTEIN"/>
    <property type="match status" value="1"/>
</dbReference>
<keyword evidence="2" id="KW-1003">Cell membrane</keyword>
<evidence type="ECO:0000313" key="11">
    <source>
        <dbReference type="Proteomes" id="UP000262583"/>
    </source>
</evidence>
<evidence type="ECO:0000256" key="5">
    <source>
        <dbReference type="ARBA" id="ARBA00022692"/>
    </source>
</evidence>
<evidence type="ECO:0000313" key="10">
    <source>
        <dbReference type="EMBL" id="AXA36773.1"/>
    </source>
</evidence>
<keyword evidence="6 8" id="KW-1133">Transmembrane helix</keyword>
<evidence type="ECO:0000256" key="4">
    <source>
        <dbReference type="ARBA" id="ARBA00022679"/>
    </source>
</evidence>
<dbReference type="EMBL" id="CP030759">
    <property type="protein sequence ID" value="AXA36773.1"/>
    <property type="molecule type" value="Genomic_DNA"/>
</dbReference>
<sequence>MDFRSLIQRLTKLRLPGFSATSSKSARWKALEPPTSDHLLVGGLMLTSFLLRLWIASKQELFQDEALYFFIGQRLPWTFSPHPPGTPLLAYLGSVLLGRHEFAIRFMNLVFLTATIPLIFMLGRELGSLRIARWATIAFVLTPFYFAIGTICTPDAPQLFFWALAMYWLWRATNSKSRPSFIAAGVALGLGLYFKYILILVLPSYALFLLLSGKWKQALRDRDLWSFLAIAALLFLPFALWSEAREGWPALRYHLQDRQTFVLPTLNNIGEYLGVHLLYYSPLLYLAAVGGALYCGWVGLRNANRKWLFLSSFFVVPWLFFLLIAAFTRRILSREQWDAPAYIAGLIAAAILFDRVLSALPPSPIRRRVQELGIAAVALGGLLIAGAAAESVAELPSHLLGRPPFFSSMAGWRTMARAADRHLEEEMATGASPYLLGNSFLPVLQYAFYGKYSPKLFTLNHSQNRKYGLTHFLDRAGLSARHLASVGQAPALFVAESDDFDETSQRLIELEQKLKNHFAEVTPLPPAEERDGNRILKQFLFFRCRGLLTSPNRTASPPSGNATP</sequence>
<feature type="transmembrane region" description="Helical" evidence="8">
    <location>
        <begin position="224"/>
        <end position="242"/>
    </location>
</feature>
<gene>
    <name evidence="10" type="ORF">BRCON_1996</name>
</gene>
<feature type="transmembrane region" description="Helical" evidence="8">
    <location>
        <begin position="372"/>
        <end position="389"/>
    </location>
</feature>
<dbReference type="GO" id="GO:0016763">
    <property type="term" value="F:pentosyltransferase activity"/>
    <property type="evidence" value="ECO:0007669"/>
    <property type="project" value="TreeGrafter"/>
</dbReference>
<evidence type="ECO:0000256" key="3">
    <source>
        <dbReference type="ARBA" id="ARBA00022676"/>
    </source>
</evidence>
<feature type="domain" description="Glycosyltransferase RgtA/B/C/D-like" evidence="9">
    <location>
        <begin position="82"/>
        <end position="241"/>
    </location>
</feature>
<evidence type="ECO:0000256" key="7">
    <source>
        <dbReference type="ARBA" id="ARBA00023136"/>
    </source>
</evidence>
<evidence type="ECO:0000256" key="8">
    <source>
        <dbReference type="SAM" id="Phobius"/>
    </source>
</evidence>
<dbReference type="InterPro" id="IPR050297">
    <property type="entry name" value="LipidA_mod_glycosyltrf_83"/>
</dbReference>
<dbReference type="GO" id="GO:0005886">
    <property type="term" value="C:plasma membrane"/>
    <property type="evidence" value="ECO:0007669"/>
    <property type="project" value="UniProtKB-SubCell"/>
</dbReference>
<reference evidence="10 11" key="1">
    <citation type="submission" date="2018-05" db="EMBL/GenBank/DDBJ databases">
        <title>A metagenomic window into the 2 km-deep terrestrial subsurface aquifer revealed taxonomically and functionally diverse microbial community comprising novel uncultured bacterial lineages.</title>
        <authorList>
            <person name="Kadnikov V.V."/>
            <person name="Mardanov A.V."/>
            <person name="Beletsky A.V."/>
            <person name="Banks D."/>
            <person name="Pimenov N.V."/>
            <person name="Frank Y.A."/>
            <person name="Karnachuk O.V."/>
            <person name="Ravin N.V."/>
        </authorList>
    </citation>
    <scope>NUCLEOTIDE SEQUENCE [LARGE SCALE GENOMIC DNA]</scope>
    <source>
        <strain evidence="10">BY</strain>
    </source>
</reference>
<evidence type="ECO:0000256" key="1">
    <source>
        <dbReference type="ARBA" id="ARBA00004651"/>
    </source>
</evidence>
<dbReference type="InterPro" id="IPR038731">
    <property type="entry name" value="RgtA/B/C-like"/>
</dbReference>
<comment type="subcellular location">
    <subcellularLocation>
        <location evidence="1">Cell membrane</location>
        <topology evidence="1">Multi-pass membrane protein</topology>
    </subcellularLocation>
</comment>
<keyword evidence="4" id="KW-0808">Transferase</keyword>
<evidence type="ECO:0000256" key="6">
    <source>
        <dbReference type="ARBA" id="ARBA00022989"/>
    </source>
</evidence>
<proteinExistence type="predicted"/>
<dbReference type="AlphaFoldDB" id="A0A2Z4Y8K6"/>
<name>A0A2Z4Y8K6_SUMC1</name>
<dbReference type="KEGG" id="schv:BRCON_1996"/>
<keyword evidence="7 8" id="KW-0472">Membrane</keyword>
<dbReference type="PANTHER" id="PTHR33908">
    <property type="entry name" value="MANNOSYLTRANSFERASE YKCB-RELATED"/>
    <property type="match status" value="1"/>
</dbReference>
<feature type="transmembrane region" description="Helical" evidence="8">
    <location>
        <begin position="182"/>
        <end position="212"/>
    </location>
</feature>
<evidence type="ECO:0000259" key="9">
    <source>
        <dbReference type="Pfam" id="PF13231"/>
    </source>
</evidence>
<keyword evidence="5 8" id="KW-0812">Transmembrane</keyword>
<feature type="transmembrane region" description="Helical" evidence="8">
    <location>
        <begin position="307"/>
        <end position="327"/>
    </location>
</feature>
<keyword evidence="3" id="KW-0328">Glycosyltransferase</keyword>
<dbReference type="Pfam" id="PF13231">
    <property type="entry name" value="PMT_2"/>
    <property type="match status" value="1"/>
</dbReference>
<dbReference type="GO" id="GO:0009103">
    <property type="term" value="P:lipopolysaccharide biosynthetic process"/>
    <property type="evidence" value="ECO:0007669"/>
    <property type="project" value="UniProtKB-ARBA"/>
</dbReference>
<accession>A0A2Z4Y8K6</accession>
<protein>
    <recommendedName>
        <fullName evidence="9">Glycosyltransferase RgtA/B/C/D-like domain-containing protein</fullName>
    </recommendedName>
</protein>